<dbReference type="NCBIfam" id="NF009176">
    <property type="entry name" value="PRK12524.1"/>
    <property type="match status" value="1"/>
</dbReference>
<keyword evidence="5" id="KW-0804">Transcription</keyword>
<evidence type="ECO:0000256" key="1">
    <source>
        <dbReference type="ARBA" id="ARBA00010641"/>
    </source>
</evidence>
<sequence>MPFDAQNDLSDEALLTLYANGDETAARALTLRLTPRVFAHAARMLGDRAEAEDVTQEALMRLWRIAPDWRQGEAQVRTWLYRVTANLCTDRLRRRRTVPLDAVAEPPDEREGPAEQLQQRARQDALQGALNQLPERQRQAVVLRHIDGLGNPEIGQIMEISVEAVESLVARGKRTLSAALAGRRAELGYDDG</sequence>
<dbReference type="GO" id="GO:0006352">
    <property type="term" value="P:DNA-templated transcription initiation"/>
    <property type="evidence" value="ECO:0007669"/>
    <property type="project" value="InterPro"/>
</dbReference>
<dbReference type="PANTHER" id="PTHR43133:SF8">
    <property type="entry name" value="RNA POLYMERASE SIGMA FACTOR HI_1459-RELATED"/>
    <property type="match status" value="1"/>
</dbReference>
<dbReference type="STRING" id="569882.SAMN04490248_11678"/>
<dbReference type="CDD" id="cd06171">
    <property type="entry name" value="Sigma70_r4"/>
    <property type="match status" value="1"/>
</dbReference>
<dbReference type="Pfam" id="PF04542">
    <property type="entry name" value="Sigma70_r2"/>
    <property type="match status" value="1"/>
</dbReference>
<dbReference type="Gene3D" id="1.10.10.10">
    <property type="entry name" value="Winged helix-like DNA-binding domain superfamily/Winged helix DNA-binding domain"/>
    <property type="match status" value="1"/>
</dbReference>
<dbReference type="NCBIfam" id="TIGR02937">
    <property type="entry name" value="sigma70-ECF"/>
    <property type="match status" value="1"/>
</dbReference>
<evidence type="ECO:0000259" key="7">
    <source>
        <dbReference type="Pfam" id="PF08281"/>
    </source>
</evidence>
<dbReference type="PANTHER" id="PTHR43133">
    <property type="entry name" value="RNA POLYMERASE ECF-TYPE SIGMA FACTO"/>
    <property type="match status" value="1"/>
</dbReference>
<dbReference type="InterPro" id="IPR013249">
    <property type="entry name" value="RNA_pol_sigma70_r4_t2"/>
</dbReference>
<evidence type="ECO:0000256" key="2">
    <source>
        <dbReference type="ARBA" id="ARBA00023015"/>
    </source>
</evidence>
<dbReference type="Proteomes" id="UP000198893">
    <property type="component" value="Unassembled WGS sequence"/>
</dbReference>
<accession>A0A1H8TQB7</accession>
<dbReference type="EMBL" id="FODS01000016">
    <property type="protein sequence ID" value="SEO93192.1"/>
    <property type="molecule type" value="Genomic_DNA"/>
</dbReference>
<keyword evidence="9" id="KW-1185">Reference proteome</keyword>
<dbReference type="InterPro" id="IPR039425">
    <property type="entry name" value="RNA_pol_sigma-70-like"/>
</dbReference>
<keyword evidence="2" id="KW-0805">Transcription regulation</keyword>
<dbReference type="GO" id="GO:0003677">
    <property type="term" value="F:DNA binding"/>
    <property type="evidence" value="ECO:0007669"/>
    <property type="project" value="UniProtKB-KW"/>
</dbReference>
<dbReference type="Gene3D" id="1.10.1740.10">
    <property type="match status" value="1"/>
</dbReference>
<dbReference type="NCBIfam" id="NF004113">
    <property type="entry name" value="PRK05602.1"/>
    <property type="match status" value="1"/>
</dbReference>
<name>A0A1H8TQB7_9RHOB</name>
<keyword evidence="3" id="KW-0731">Sigma factor</keyword>
<comment type="similarity">
    <text evidence="1">Belongs to the sigma-70 factor family. ECF subfamily.</text>
</comment>
<dbReference type="InterPro" id="IPR014284">
    <property type="entry name" value="RNA_pol_sigma-70_dom"/>
</dbReference>
<evidence type="ECO:0000313" key="9">
    <source>
        <dbReference type="Proteomes" id="UP000198893"/>
    </source>
</evidence>
<evidence type="ECO:0000256" key="5">
    <source>
        <dbReference type="ARBA" id="ARBA00023163"/>
    </source>
</evidence>
<evidence type="ECO:0000313" key="8">
    <source>
        <dbReference type="EMBL" id="SEO93192.1"/>
    </source>
</evidence>
<feature type="domain" description="RNA polymerase sigma-70 region 2" evidence="6">
    <location>
        <begin position="32"/>
        <end position="96"/>
    </location>
</feature>
<proteinExistence type="inferred from homology"/>
<dbReference type="GO" id="GO:0016987">
    <property type="term" value="F:sigma factor activity"/>
    <property type="evidence" value="ECO:0007669"/>
    <property type="project" value="UniProtKB-KW"/>
</dbReference>
<dbReference type="InterPro" id="IPR013324">
    <property type="entry name" value="RNA_pol_sigma_r3/r4-like"/>
</dbReference>
<dbReference type="AlphaFoldDB" id="A0A1H8TQB7"/>
<evidence type="ECO:0000259" key="6">
    <source>
        <dbReference type="Pfam" id="PF04542"/>
    </source>
</evidence>
<dbReference type="SUPFAM" id="SSF88946">
    <property type="entry name" value="Sigma2 domain of RNA polymerase sigma factors"/>
    <property type="match status" value="1"/>
</dbReference>
<dbReference type="Pfam" id="PF08281">
    <property type="entry name" value="Sigma70_r4_2"/>
    <property type="match status" value="1"/>
</dbReference>
<evidence type="ECO:0000256" key="3">
    <source>
        <dbReference type="ARBA" id="ARBA00023082"/>
    </source>
</evidence>
<organism evidence="8 9">
    <name type="scientific">Salinihabitans flavidus</name>
    <dbReference type="NCBI Taxonomy" id="569882"/>
    <lineage>
        <taxon>Bacteria</taxon>
        <taxon>Pseudomonadati</taxon>
        <taxon>Pseudomonadota</taxon>
        <taxon>Alphaproteobacteria</taxon>
        <taxon>Rhodobacterales</taxon>
        <taxon>Roseobacteraceae</taxon>
        <taxon>Salinihabitans</taxon>
    </lineage>
</organism>
<keyword evidence="4" id="KW-0238">DNA-binding</keyword>
<feature type="domain" description="RNA polymerase sigma factor 70 region 4 type 2" evidence="7">
    <location>
        <begin position="124"/>
        <end position="176"/>
    </location>
</feature>
<dbReference type="InterPro" id="IPR036388">
    <property type="entry name" value="WH-like_DNA-bd_sf"/>
</dbReference>
<dbReference type="SUPFAM" id="SSF88659">
    <property type="entry name" value="Sigma3 and sigma4 domains of RNA polymerase sigma factors"/>
    <property type="match status" value="1"/>
</dbReference>
<dbReference type="InterPro" id="IPR013325">
    <property type="entry name" value="RNA_pol_sigma_r2"/>
</dbReference>
<protein>
    <submittedName>
        <fullName evidence="8">RNA polymerase, sigma subunit, ECF family</fullName>
    </submittedName>
</protein>
<reference evidence="8 9" key="1">
    <citation type="submission" date="2016-10" db="EMBL/GenBank/DDBJ databases">
        <authorList>
            <person name="de Groot N.N."/>
        </authorList>
    </citation>
    <scope>NUCLEOTIDE SEQUENCE [LARGE SCALE GENOMIC DNA]</scope>
    <source>
        <strain evidence="8 9">DSM 27842</strain>
    </source>
</reference>
<gene>
    <name evidence="8" type="ORF">SAMN04490248_11678</name>
</gene>
<dbReference type="InterPro" id="IPR007627">
    <property type="entry name" value="RNA_pol_sigma70_r2"/>
</dbReference>
<evidence type="ECO:0000256" key="4">
    <source>
        <dbReference type="ARBA" id="ARBA00023125"/>
    </source>
</evidence>